<sequence length="127" mass="13963">MWAATGNLRPNGRTSMQIVQQPKRTRAWIDTAAAIVFTCMGALLLNASRVAAADAVRRYGRNVDSGALESMAALVYFAPGTILFALAAVALFRRWRGARWLHLLAWGWAALPLLSIAAQWIRSIVVR</sequence>
<name>A0ABM7Q8H4_9GAMM</name>
<keyword evidence="1" id="KW-1133">Transmembrane helix</keyword>
<evidence type="ECO:0000256" key="1">
    <source>
        <dbReference type="SAM" id="Phobius"/>
    </source>
</evidence>
<feature type="transmembrane region" description="Helical" evidence="1">
    <location>
        <begin position="27"/>
        <end position="51"/>
    </location>
</feature>
<keyword evidence="1" id="KW-0472">Membrane</keyword>
<reference evidence="2 3" key="1">
    <citation type="submission" date="2021-03" db="EMBL/GenBank/DDBJ databases">
        <title>Complete Genome Sequences of Two Lysobacter Strains Isolated from Sea Water (Lysobacter caseinilyticus) and Soil (Lysobacter helvus) in South Korea.</title>
        <authorList>
            <person name="Watanabe Y."/>
            <person name="Arakawa K."/>
        </authorList>
    </citation>
    <scope>NUCLEOTIDE SEQUENCE [LARGE SCALE GENOMIC DNA]</scope>
    <source>
        <strain evidence="2 3">KVB24</strain>
    </source>
</reference>
<feature type="transmembrane region" description="Helical" evidence="1">
    <location>
        <begin position="71"/>
        <end position="91"/>
    </location>
</feature>
<keyword evidence="3" id="KW-1185">Reference proteome</keyword>
<gene>
    <name evidence="2" type="ORF">LYSCAS_26100</name>
</gene>
<proteinExistence type="predicted"/>
<dbReference type="EMBL" id="AP024545">
    <property type="protein sequence ID" value="BCT93586.1"/>
    <property type="molecule type" value="Genomic_DNA"/>
</dbReference>
<evidence type="ECO:0000313" key="2">
    <source>
        <dbReference type="EMBL" id="BCT93586.1"/>
    </source>
</evidence>
<accession>A0ABM7Q8H4</accession>
<dbReference type="Proteomes" id="UP000681317">
    <property type="component" value="Chromosome"/>
</dbReference>
<protein>
    <submittedName>
        <fullName evidence="2">Uncharacterized protein</fullName>
    </submittedName>
</protein>
<evidence type="ECO:0000313" key="3">
    <source>
        <dbReference type="Proteomes" id="UP000681317"/>
    </source>
</evidence>
<organism evidence="2 3">
    <name type="scientific">Noviluteimonas caseinilytica</name>
    <dbReference type="NCBI Taxonomy" id="2675101"/>
    <lineage>
        <taxon>Bacteria</taxon>
        <taxon>Pseudomonadati</taxon>
        <taxon>Pseudomonadota</taxon>
        <taxon>Gammaproteobacteria</taxon>
        <taxon>Lysobacterales</taxon>
        <taxon>Lysobacteraceae</taxon>
        <taxon>Noviluteimonas</taxon>
    </lineage>
</organism>
<feature type="transmembrane region" description="Helical" evidence="1">
    <location>
        <begin position="103"/>
        <end position="121"/>
    </location>
</feature>
<keyword evidence="1" id="KW-0812">Transmembrane</keyword>